<evidence type="ECO:0000313" key="3">
    <source>
        <dbReference type="Proteomes" id="UP000553632"/>
    </source>
</evidence>
<dbReference type="EMBL" id="JABANO010019531">
    <property type="protein sequence ID" value="KAF4730032.1"/>
    <property type="molecule type" value="Genomic_DNA"/>
</dbReference>
<feature type="non-terminal residue" evidence="2">
    <location>
        <position position="1"/>
    </location>
</feature>
<gene>
    <name evidence="2" type="ORF">FOZ63_030730</name>
</gene>
<organism evidence="2 3">
    <name type="scientific">Perkinsus olseni</name>
    <name type="common">Perkinsus atlanticus</name>
    <dbReference type="NCBI Taxonomy" id="32597"/>
    <lineage>
        <taxon>Eukaryota</taxon>
        <taxon>Sar</taxon>
        <taxon>Alveolata</taxon>
        <taxon>Perkinsozoa</taxon>
        <taxon>Perkinsea</taxon>
        <taxon>Perkinsida</taxon>
        <taxon>Perkinsidae</taxon>
        <taxon>Perkinsus</taxon>
    </lineage>
</organism>
<comment type="caution">
    <text evidence="2">The sequence shown here is derived from an EMBL/GenBank/DDBJ whole genome shotgun (WGS) entry which is preliminary data.</text>
</comment>
<proteinExistence type="predicted"/>
<dbReference type="Proteomes" id="UP000553632">
    <property type="component" value="Unassembled WGS sequence"/>
</dbReference>
<reference evidence="2 3" key="1">
    <citation type="submission" date="2020-04" db="EMBL/GenBank/DDBJ databases">
        <title>Perkinsus olseni comparative genomics.</title>
        <authorList>
            <person name="Bogema D.R."/>
        </authorList>
    </citation>
    <scope>NUCLEOTIDE SEQUENCE [LARGE SCALE GENOMIC DNA]</scope>
    <source>
        <strain evidence="2 3">ATCC PRA-207</strain>
    </source>
</reference>
<evidence type="ECO:0000256" key="1">
    <source>
        <dbReference type="SAM" id="MobiDB-lite"/>
    </source>
</evidence>
<feature type="region of interest" description="Disordered" evidence="1">
    <location>
        <begin position="97"/>
        <end position="116"/>
    </location>
</feature>
<evidence type="ECO:0000313" key="2">
    <source>
        <dbReference type="EMBL" id="KAF4730032.1"/>
    </source>
</evidence>
<name>A0A7J6SBT5_PEROL</name>
<dbReference type="AlphaFoldDB" id="A0A7J6SBT5"/>
<keyword evidence="3" id="KW-1185">Reference proteome</keyword>
<sequence>DRTKRFDSITVSFNEFRTVCELPEQLPHKSDVGRPFWEDFTSREVGSYRRTRTYEKERTDCLKPSAMNELLSSPGCRATAVASSLIADRSAFREELAEGRRGESIEDGNNDVTARDLPIPAFTW</sequence>
<accession>A0A7J6SBT5</accession>
<protein>
    <submittedName>
        <fullName evidence="2">Uncharacterized protein</fullName>
    </submittedName>
</protein>